<dbReference type="PANTHER" id="PTHR42770:SF7">
    <property type="entry name" value="MEMBRANE PROTEIN"/>
    <property type="match status" value="1"/>
</dbReference>
<gene>
    <name evidence="8" type="ORF">H257_13526</name>
</gene>
<feature type="transmembrane region" description="Helical" evidence="6">
    <location>
        <begin position="200"/>
        <end position="221"/>
    </location>
</feature>
<dbReference type="OrthoDB" id="3900342at2759"/>
<dbReference type="GeneID" id="20815522"/>
<feature type="transmembrane region" description="Helical" evidence="6">
    <location>
        <begin position="241"/>
        <end position="261"/>
    </location>
</feature>
<dbReference type="RefSeq" id="XP_009839374.1">
    <property type="nucleotide sequence ID" value="XM_009841072.1"/>
</dbReference>
<reference evidence="8" key="1">
    <citation type="submission" date="2013-12" db="EMBL/GenBank/DDBJ databases">
        <title>The Genome Sequence of Aphanomyces astaci APO3.</title>
        <authorList>
            <consortium name="The Broad Institute Genomics Platform"/>
            <person name="Russ C."/>
            <person name="Tyler B."/>
            <person name="van West P."/>
            <person name="Dieguez-Uribeondo J."/>
            <person name="Young S.K."/>
            <person name="Zeng Q."/>
            <person name="Gargeya S."/>
            <person name="Fitzgerald M."/>
            <person name="Abouelleil A."/>
            <person name="Alvarado L."/>
            <person name="Chapman S.B."/>
            <person name="Gainer-Dewar J."/>
            <person name="Goldberg J."/>
            <person name="Griggs A."/>
            <person name="Gujja S."/>
            <person name="Hansen M."/>
            <person name="Howarth C."/>
            <person name="Imamovic A."/>
            <person name="Ireland A."/>
            <person name="Larimer J."/>
            <person name="McCowan C."/>
            <person name="Murphy C."/>
            <person name="Pearson M."/>
            <person name="Poon T.W."/>
            <person name="Priest M."/>
            <person name="Roberts A."/>
            <person name="Saif S."/>
            <person name="Shea T."/>
            <person name="Sykes S."/>
            <person name="Wortman J."/>
            <person name="Nusbaum C."/>
            <person name="Birren B."/>
        </authorList>
    </citation>
    <scope>NUCLEOTIDE SEQUENCE [LARGE SCALE GENOMIC DNA]</scope>
    <source>
        <strain evidence="8">APO3</strain>
    </source>
</reference>
<dbReference type="InterPro" id="IPR050367">
    <property type="entry name" value="APC_superfamily"/>
</dbReference>
<proteinExistence type="predicted"/>
<sequence>MKVAPAPSLTSPASATTLNVSTTSQIAMASFNLWAVGITVVIGGQYFSWNTGLSAGTASYGIASLMMGFAYLSMCMCMAEMSSMVPFEGGAFGLARCTWGFYAGFIVGCCEAVQYILYVTCSFVALGRMVAHFWPLIADYPYISWLISYVLSCAMLTVGGKSYWMWNMALALVSFLILILYVLGSLSYVDIAANGGGSKLLFVGGFDQFMLVFPLTAWYYVGVESLNRLCGEVVEPRKSIPLGQMSCMFTLFATSIMVFFVTISVDPGMPTVATSLAVMNPVFNQLFNCTDKISTLLALPATFATGQGFVQAYMKIISCMAGSKLLPSILHEKHPKWNTPVYTIVGASCVSFALCFADYYYSLDAIVFNTCIFLGSISYLSQCFGYLYLKKNFRTMERKYNSPFGRAGAMYACGVWLWTMLAIAAYQGDGHVSVLAVVGILSVCTAYYYAVAKERQTISDDERKALFFAHVSKHNLSKQRRGRTLGQRAKSWFVAKARKVREKSDGAPPKSSTSIISAVNSPSSKDIGRNATGANNSKKKGVQLTVTASPSTALVR</sequence>
<feature type="transmembrane region" description="Helical" evidence="6">
    <location>
        <begin position="138"/>
        <end position="158"/>
    </location>
</feature>
<feature type="compositionally biased region" description="Polar residues" evidence="5">
    <location>
        <begin position="544"/>
        <end position="556"/>
    </location>
</feature>
<name>W4FWW3_APHAT</name>
<keyword evidence="4 6" id="KW-0472">Membrane</keyword>
<dbReference type="Gene3D" id="1.20.1740.10">
    <property type="entry name" value="Amino acid/polyamine transporter I"/>
    <property type="match status" value="1"/>
</dbReference>
<feature type="transmembrane region" description="Helical" evidence="6">
    <location>
        <begin position="164"/>
        <end position="188"/>
    </location>
</feature>
<evidence type="ECO:0000256" key="5">
    <source>
        <dbReference type="SAM" id="MobiDB-lite"/>
    </source>
</evidence>
<dbReference type="GO" id="GO:0016020">
    <property type="term" value="C:membrane"/>
    <property type="evidence" value="ECO:0007669"/>
    <property type="project" value="UniProtKB-SubCell"/>
</dbReference>
<dbReference type="InterPro" id="IPR004841">
    <property type="entry name" value="AA-permease/SLC12A_dom"/>
</dbReference>
<feature type="region of interest" description="Disordered" evidence="5">
    <location>
        <begin position="500"/>
        <end position="556"/>
    </location>
</feature>
<evidence type="ECO:0000256" key="4">
    <source>
        <dbReference type="ARBA" id="ARBA00023136"/>
    </source>
</evidence>
<feature type="transmembrane region" description="Helical" evidence="6">
    <location>
        <begin position="409"/>
        <end position="426"/>
    </location>
</feature>
<dbReference type="VEuPathDB" id="FungiDB:H257_13526"/>
<feature type="domain" description="Amino acid permease/ SLC12A" evidence="7">
    <location>
        <begin position="52"/>
        <end position="424"/>
    </location>
</feature>
<dbReference type="EMBL" id="KI913162">
    <property type="protein sequence ID" value="ETV71128.1"/>
    <property type="molecule type" value="Genomic_DNA"/>
</dbReference>
<feature type="transmembrane region" description="Helical" evidence="6">
    <location>
        <begin position="101"/>
        <end position="126"/>
    </location>
</feature>
<dbReference type="STRING" id="112090.W4FWW3"/>
<keyword evidence="3 6" id="KW-1133">Transmembrane helix</keyword>
<dbReference type="AlphaFoldDB" id="W4FWW3"/>
<evidence type="ECO:0000259" key="7">
    <source>
        <dbReference type="Pfam" id="PF00324"/>
    </source>
</evidence>
<comment type="subcellular location">
    <subcellularLocation>
        <location evidence="1">Membrane</location>
        <topology evidence="1">Multi-pass membrane protein</topology>
    </subcellularLocation>
</comment>
<organism evidence="8">
    <name type="scientific">Aphanomyces astaci</name>
    <name type="common">Crayfish plague agent</name>
    <dbReference type="NCBI Taxonomy" id="112090"/>
    <lineage>
        <taxon>Eukaryota</taxon>
        <taxon>Sar</taxon>
        <taxon>Stramenopiles</taxon>
        <taxon>Oomycota</taxon>
        <taxon>Saprolegniomycetes</taxon>
        <taxon>Saprolegniales</taxon>
        <taxon>Verrucalvaceae</taxon>
        <taxon>Aphanomyces</taxon>
    </lineage>
</organism>
<dbReference type="PANTHER" id="PTHR42770">
    <property type="entry name" value="AMINO ACID TRANSPORTER-RELATED"/>
    <property type="match status" value="1"/>
</dbReference>
<feature type="transmembrane region" description="Helical" evidence="6">
    <location>
        <begin position="341"/>
        <end position="360"/>
    </location>
</feature>
<evidence type="ECO:0000256" key="1">
    <source>
        <dbReference type="ARBA" id="ARBA00004141"/>
    </source>
</evidence>
<dbReference type="Pfam" id="PF00324">
    <property type="entry name" value="AA_permease"/>
    <property type="match status" value="1"/>
</dbReference>
<dbReference type="GO" id="GO:0055085">
    <property type="term" value="P:transmembrane transport"/>
    <property type="evidence" value="ECO:0007669"/>
    <property type="project" value="InterPro"/>
</dbReference>
<feature type="transmembrane region" description="Helical" evidence="6">
    <location>
        <begin position="366"/>
        <end position="389"/>
    </location>
</feature>
<keyword evidence="2 6" id="KW-0812">Transmembrane</keyword>
<evidence type="ECO:0000313" key="8">
    <source>
        <dbReference type="EMBL" id="ETV71128.1"/>
    </source>
</evidence>
<feature type="compositionally biased region" description="Polar residues" evidence="5">
    <location>
        <begin position="510"/>
        <end position="524"/>
    </location>
</feature>
<evidence type="ECO:0000256" key="2">
    <source>
        <dbReference type="ARBA" id="ARBA00022692"/>
    </source>
</evidence>
<feature type="transmembrane region" description="Helical" evidence="6">
    <location>
        <begin position="31"/>
        <end position="49"/>
    </location>
</feature>
<accession>W4FWW3</accession>
<protein>
    <recommendedName>
        <fullName evidence="7">Amino acid permease/ SLC12A domain-containing protein</fullName>
    </recommendedName>
</protein>
<evidence type="ECO:0000256" key="6">
    <source>
        <dbReference type="SAM" id="Phobius"/>
    </source>
</evidence>
<evidence type="ECO:0000256" key="3">
    <source>
        <dbReference type="ARBA" id="ARBA00022989"/>
    </source>
</evidence>
<feature type="transmembrane region" description="Helical" evidence="6">
    <location>
        <begin position="61"/>
        <end position="81"/>
    </location>
</feature>
<feature type="transmembrane region" description="Helical" evidence="6">
    <location>
        <begin position="432"/>
        <end position="450"/>
    </location>
</feature>